<dbReference type="KEGG" id="tpsc:RBB77_06110"/>
<sequence>MIEFVEVHNVASYRLNDPQKLEAAATFNFLYGSNGSGKTTISRLMQNPLLFPDSLIRWKAANRLETLVYNRDFVAQNFVQSSEIRGIFTLGQQKVETLNQIAALSQDAGNLSSQIGQLLRTRDGENGSEGESGRLRNLIAAFTDRCWQLKVKHDRKLQAAFAGVRSDRIKFKNRLLTEKKDNKAQLRSLEYLETKALSVFDTTSSIEALPSLPDATRLIELEAAPVLQRVIVGKADVDISAMIKKLSNSDWVREGISFYKVNDEFCPFCQQKPPETLGKSLEDYFDDAFIRDAQAIDQICSDYKIIANQTEARYQELLNNPVRGLEVDKLRPLIDSFHYTVALNIALLDSKKKEPSKKVILTPLEDVVNKITILTGVAINLIQAHNDLVRNRDAEKARLIDEIWKYLLDNEIKEELASFEQQANNIVKSIAGIDQKIKHKASEKAQIEDEIRKLEKLTTSIEPTIADINADLTRWGFTGFALAKADKNGFYRLVREDGTAVNDSLSEGEKSFVTFLYFYRLLKGSNSESGTVNDRVVVIDDPVSSLDSNVLYVVSSLIRSLFKEIREGSNPIKQIFVLTHNVYFHKEVTYKLQGLCKYWVVRKLGSTSKIESYSSNPIKSSYELLWAELRRLDPSKPTTQNTMRRILETYFKHFGSIDVEKLDDFFDGQDKYLVRSLLSWMHDGSHSIHDDLHISSADSGVDDYFRVFKKIFADTKHGAHYEMMMHPI</sequence>
<evidence type="ECO:0000259" key="1">
    <source>
        <dbReference type="Pfam" id="PF13166"/>
    </source>
</evidence>
<feature type="domain" description="Protein CR006 P-loop" evidence="1">
    <location>
        <begin position="10"/>
        <end position="712"/>
    </location>
</feature>
<accession>A0AAU7ZU56</accession>
<dbReference type="PANTHER" id="PTHR32182">
    <property type="entry name" value="DNA REPLICATION AND REPAIR PROTEIN RECF"/>
    <property type="match status" value="1"/>
</dbReference>
<dbReference type="GO" id="GO:0006302">
    <property type="term" value="P:double-strand break repair"/>
    <property type="evidence" value="ECO:0007669"/>
    <property type="project" value="TreeGrafter"/>
</dbReference>
<proteinExistence type="predicted"/>
<organism evidence="2">
    <name type="scientific">Tunturiibacter psychrotolerans</name>
    <dbReference type="NCBI Taxonomy" id="3069686"/>
    <lineage>
        <taxon>Bacteria</taxon>
        <taxon>Pseudomonadati</taxon>
        <taxon>Acidobacteriota</taxon>
        <taxon>Terriglobia</taxon>
        <taxon>Terriglobales</taxon>
        <taxon>Acidobacteriaceae</taxon>
        <taxon>Tunturiibacter</taxon>
    </lineage>
</organism>
<dbReference type="GO" id="GO:0000731">
    <property type="term" value="P:DNA synthesis involved in DNA repair"/>
    <property type="evidence" value="ECO:0007669"/>
    <property type="project" value="TreeGrafter"/>
</dbReference>
<gene>
    <name evidence="2" type="ORF">RBB77_06110</name>
</gene>
<evidence type="ECO:0000313" key="2">
    <source>
        <dbReference type="EMBL" id="XCB34459.1"/>
    </source>
</evidence>
<dbReference type="InterPro" id="IPR026866">
    <property type="entry name" value="CR006_AAA"/>
</dbReference>
<name>A0AAU7ZU56_9BACT</name>
<dbReference type="SUPFAM" id="SSF52540">
    <property type="entry name" value="P-loop containing nucleoside triphosphate hydrolases"/>
    <property type="match status" value="1"/>
</dbReference>
<reference evidence="2" key="1">
    <citation type="submission" date="2023-08" db="EMBL/GenBank/DDBJ databases">
        <authorList>
            <person name="Messyasz A."/>
            <person name="Mannisto M.K."/>
            <person name="Kerkhof L.J."/>
            <person name="Haggblom M."/>
        </authorList>
    </citation>
    <scope>NUCLEOTIDE SEQUENCE</scope>
    <source>
        <strain evidence="2">X5P6</strain>
    </source>
</reference>
<dbReference type="PANTHER" id="PTHR32182:SF0">
    <property type="entry name" value="DNA REPLICATION AND REPAIR PROTEIN RECF"/>
    <property type="match status" value="1"/>
</dbReference>
<dbReference type="InterPro" id="IPR027417">
    <property type="entry name" value="P-loop_NTPase"/>
</dbReference>
<reference evidence="2" key="2">
    <citation type="journal article" date="2024" name="Environ. Microbiol.">
        <title>Genome analysis and description of Tunturibacter gen. nov. expands the diversity of Terriglobia in tundra soils.</title>
        <authorList>
            <person name="Messyasz A."/>
            <person name="Mannisto M.K."/>
            <person name="Kerkhof L.J."/>
            <person name="Haggblom M.M."/>
        </authorList>
    </citation>
    <scope>NUCLEOTIDE SEQUENCE</scope>
    <source>
        <strain evidence="2">X5P6</strain>
    </source>
</reference>
<protein>
    <submittedName>
        <fullName evidence="2">AAA family ATPase</fullName>
    </submittedName>
</protein>
<dbReference type="Pfam" id="PF13166">
    <property type="entry name" value="AAA_13"/>
    <property type="match status" value="1"/>
</dbReference>
<dbReference type="Gene3D" id="3.40.50.300">
    <property type="entry name" value="P-loop containing nucleotide triphosphate hydrolases"/>
    <property type="match status" value="2"/>
</dbReference>
<dbReference type="AlphaFoldDB" id="A0AAU7ZU56"/>
<dbReference type="EMBL" id="CP132942">
    <property type="protein sequence ID" value="XCB34459.1"/>
    <property type="molecule type" value="Genomic_DNA"/>
</dbReference>
<dbReference type="RefSeq" id="WP_353065624.1">
    <property type="nucleotide sequence ID" value="NZ_CP132942.1"/>
</dbReference>